<comment type="caution">
    <text evidence="1">The sequence shown here is derived from an EMBL/GenBank/DDBJ whole genome shotgun (WGS) entry which is preliminary data.</text>
</comment>
<gene>
    <name evidence="1" type="ORF">PDJAM_G00069640</name>
</gene>
<dbReference type="EMBL" id="CM040990">
    <property type="protein sequence ID" value="MCJ8741352.1"/>
    <property type="molecule type" value="Genomic_DNA"/>
</dbReference>
<sequence length="295" mass="31873">MFQRISNLLFGAVEDVSAELNGPKPCVTEVDDEGWLLVSVPEGAPAEASPMEDLLIEHPSMSVYVSLSNLEQSTANMAESVSECQRVESGCDIATPPSRTGDSAPFSCKRRRTRAGRSQAACPPSSRSLRSPLSLDSASPLGSGGANAPSDPTPCGLDESWFITPPPCFTAEGAPAEASPMEDLLIEHPSMSVYVSLSNLEQSTANMADSVSRMSESTPAPVPTRLVRGSACQAVPLAKVTQASRVQRAKARVEHRHLCRGRMQRQNRVRQQIPRHVAHTRNSFLHQPCQRSFCH</sequence>
<dbReference type="Proteomes" id="UP000830395">
    <property type="component" value="Chromosome 16"/>
</dbReference>
<name>A0ACC5Z188_9TELE</name>
<accession>A0ACC5Z188</accession>
<proteinExistence type="predicted"/>
<evidence type="ECO:0000313" key="1">
    <source>
        <dbReference type="EMBL" id="MCJ8741352.1"/>
    </source>
</evidence>
<reference evidence="1" key="1">
    <citation type="submission" date="2020-02" db="EMBL/GenBank/DDBJ databases">
        <title>Genome sequencing of the panga catfish, Pangasius djambal.</title>
        <authorList>
            <person name="Wen M."/>
            <person name="Zahm M."/>
            <person name="Roques C."/>
            <person name="Cabau C."/>
            <person name="Klopp C."/>
            <person name="Donnadieu C."/>
            <person name="Jouanno E."/>
            <person name="Avarre J.-C."/>
            <person name="Campet M."/>
            <person name="Ha T."/>
            <person name="Dugue R."/>
            <person name="Lampietro C."/>
            <person name="Louis A."/>
            <person name="Herpin A."/>
            <person name="Echchiki A."/>
            <person name="Berthelot C."/>
            <person name="Parey E."/>
            <person name="Roest-Crollius H."/>
            <person name="Braasch I."/>
            <person name="Postlethwait J.H."/>
            <person name="Bobe J."/>
            <person name="Montfort J."/>
            <person name="Bouchez O."/>
            <person name="Begum T."/>
            <person name="Schartl M."/>
            <person name="Gustiano R."/>
            <person name="Guiguen Y."/>
        </authorList>
    </citation>
    <scope>NUCLEOTIDE SEQUENCE</scope>
    <source>
        <strain evidence="1">Pdj_M5554</strain>
    </source>
</reference>
<protein>
    <submittedName>
        <fullName evidence="1">Uncharacterized protein</fullName>
    </submittedName>
</protein>
<evidence type="ECO:0000313" key="2">
    <source>
        <dbReference type="Proteomes" id="UP000830395"/>
    </source>
</evidence>
<keyword evidence="2" id="KW-1185">Reference proteome</keyword>
<organism evidence="1 2">
    <name type="scientific">Pangasius djambal</name>
    <dbReference type="NCBI Taxonomy" id="1691987"/>
    <lineage>
        <taxon>Eukaryota</taxon>
        <taxon>Metazoa</taxon>
        <taxon>Chordata</taxon>
        <taxon>Craniata</taxon>
        <taxon>Vertebrata</taxon>
        <taxon>Euteleostomi</taxon>
        <taxon>Actinopterygii</taxon>
        <taxon>Neopterygii</taxon>
        <taxon>Teleostei</taxon>
        <taxon>Ostariophysi</taxon>
        <taxon>Siluriformes</taxon>
        <taxon>Pangasiidae</taxon>
        <taxon>Pangasius</taxon>
    </lineage>
</organism>